<evidence type="ECO:0000313" key="1">
    <source>
        <dbReference type="EMBL" id="TDK68563.1"/>
    </source>
</evidence>
<keyword evidence="2" id="KW-1185">Reference proteome</keyword>
<name>A0A4R5W6U1_9BURK</name>
<protein>
    <submittedName>
        <fullName evidence="1">DUF1311 domain-containing protein</fullName>
    </submittedName>
</protein>
<accession>A0A4R5W6U1</accession>
<dbReference type="Gene3D" id="1.20.1270.180">
    <property type="match status" value="1"/>
</dbReference>
<dbReference type="EMBL" id="SMYL01000001">
    <property type="protein sequence ID" value="TDK68563.1"/>
    <property type="molecule type" value="Genomic_DNA"/>
</dbReference>
<dbReference type="RefSeq" id="WP_133325328.1">
    <property type="nucleotide sequence ID" value="NZ_SMYL01000001.1"/>
</dbReference>
<organism evidence="1 2">
    <name type="scientific">Sapientia aquatica</name>
    <dbReference type="NCBI Taxonomy" id="1549640"/>
    <lineage>
        <taxon>Bacteria</taxon>
        <taxon>Pseudomonadati</taxon>
        <taxon>Pseudomonadota</taxon>
        <taxon>Betaproteobacteria</taxon>
        <taxon>Burkholderiales</taxon>
        <taxon>Oxalobacteraceae</taxon>
        <taxon>Sapientia</taxon>
    </lineage>
</organism>
<dbReference type="OrthoDB" id="7065005at2"/>
<evidence type="ECO:0000313" key="2">
    <source>
        <dbReference type="Proteomes" id="UP000294829"/>
    </source>
</evidence>
<dbReference type="Proteomes" id="UP000294829">
    <property type="component" value="Unassembled WGS sequence"/>
</dbReference>
<reference evidence="1 2" key="1">
    <citation type="submission" date="2019-03" db="EMBL/GenBank/DDBJ databases">
        <title>Sapientia aquatica gen. nov., sp. nov., isolated from a crater lake.</title>
        <authorList>
            <person name="Felfoldi T."/>
            <person name="Szabo A."/>
            <person name="Toth E."/>
            <person name="Schumann P."/>
            <person name="Keki Z."/>
            <person name="Marialigeti K."/>
            <person name="Mathe I."/>
        </authorList>
    </citation>
    <scope>NUCLEOTIDE SEQUENCE [LARGE SCALE GENOMIC DNA]</scope>
    <source>
        <strain evidence="1 2">SA-152</strain>
    </source>
</reference>
<proteinExistence type="predicted"/>
<sequence length="274" mass="30876">MNDLISIINLRSRYIQTISTLLFTVIDSPILMTQHLKILSCAFICLASITLHAENLELTECEKLYGHAESRSCLEKLESKIDDQLQETEKHAVGSLLAWDEEENYKNLSIKAFLDSIATFRKYQLKQCDFFWSLAAGGNGAGDMRLSCQIELADQRIRQIAEYVSRKGIDDSSHLADNGCASRLVYGKRKGELYPIVVSPRWDDRDILSTLGLNISKSKVKLELNPDENSVQYKFKSGIAIIAHSEVDGMYVTFAEKSVENPTIEFEIPPCVSQ</sequence>
<dbReference type="AlphaFoldDB" id="A0A4R5W6U1"/>
<comment type="caution">
    <text evidence="1">The sequence shown here is derived from an EMBL/GenBank/DDBJ whole genome shotgun (WGS) entry which is preliminary data.</text>
</comment>
<gene>
    <name evidence="1" type="ORF">E2I14_03210</name>
</gene>